<organism evidence="3 4">
    <name type="scientific">Lophiotrema nucula</name>
    <dbReference type="NCBI Taxonomy" id="690887"/>
    <lineage>
        <taxon>Eukaryota</taxon>
        <taxon>Fungi</taxon>
        <taxon>Dikarya</taxon>
        <taxon>Ascomycota</taxon>
        <taxon>Pezizomycotina</taxon>
        <taxon>Dothideomycetes</taxon>
        <taxon>Pleosporomycetidae</taxon>
        <taxon>Pleosporales</taxon>
        <taxon>Lophiotremataceae</taxon>
        <taxon>Lophiotrema</taxon>
    </lineage>
</organism>
<name>A0A6A5ZBH2_9PLEO</name>
<dbReference type="OrthoDB" id="2015447at2759"/>
<evidence type="ECO:0000256" key="2">
    <source>
        <dbReference type="ARBA" id="ARBA00023242"/>
    </source>
</evidence>
<evidence type="ECO:0000313" key="3">
    <source>
        <dbReference type="EMBL" id="KAF2115738.1"/>
    </source>
</evidence>
<reference evidence="3" key="1">
    <citation type="journal article" date="2020" name="Stud. Mycol.">
        <title>101 Dothideomycetes genomes: a test case for predicting lifestyles and emergence of pathogens.</title>
        <authorList>
            <person name="Haridas S."/>
            <person name="Albert R."/>
            <person name="Binder M."/>
            <person name="Bloem J."/>
            <person name="Labutti K."/>
            <person name="Salamov A."/>
            <person name="Andreopoulos B."/>
            <person name="Baker S."/>
            <person name="Barry K."/>
            <person name="Bills G."/>
            <person name="Bluhm B."/>
            <person name="Cannon C."/>
            <person name="Castanera R."/>
            <person name="Culley D."/>
            <person name="Daum C."/>
            <person name="Ezra D."/>
            <person name="Gonzalez J."/>
            <person name="Henrissat B."/>
            <person name="Kuo A."/>
            <person name="Liang C."/>
            <person name="Lipzen A."/>
            <person name="Lutzoni F."/>
            <person name="Magnuson J."/>
            <person name="Mondo S."/>
            <person name="Nolan M."/>
            <person name="Ohm R."/>
            <person name="Pangilinan J."/>
            <person name="Park H.-J."/>
            <person name="Ramirez L."/>
            <person name="Alfaro M."/>
            <person name="Sun H."/>
            <person name="Tritt A."/>
            <person name="Yoshinaga Y."/>
            <person name="Zwiers L.-H."/>
            <person name="Turgeon B."/>
            <person name="Goodwin S."/>
            <person name="Spatafora J."/>
            <person name="Crous P."/>
            <person name="Grigoriev I."/>
        </authorList>
    </citation>
    <scope>NUCLEOTIDE SEQUENCE</scope>
    <source>
        <strain evidence="3">CBS 627.86</strain>
    </source>
</reference>
<evidence type="ECO:0000313" key="4">
    <source>
        <dbReference type="Proteomes" id="UP000799770"/>
    </source>
</evidence>
<dbReference type="EMBL" id="ML977322">
    <property type="protein sequence ID" value="KAF2115738.1"/>
    <property type="molecule type" value="Genomic_DNA"/>
</dbReference>
<dbReference type="GO" id="GO:0005634">
    <property type="term" value="C:nucleus"/>
    <property type="evidence" value="ECO:0007669"/>
    <property type="project" value="UniProtKB-SubCell"/>
</dbReference>
<dbReference type="Pfam" id="PF11951">
    <property type="entry name" value="Fungal_trans_2"/>
    <property type="match status" value="1"/>
</dbReference>
<dbReference type="InterPro" id="IPR021858">
    <property type="entry name" value="Fun_TF"/>
</dbReference>
<proteinExistence type="predicted"/>
<dbReference type="PANTHER" id="PTHR37534:SF46">
    <property type="entry name" value="ZN(II)2CYS6 TRANSCRIPTION FACTOR (EUROFUNG)"/>
    <property type="match status" value="1"/>
</dbReference>
<accession>A0A6A5ZBH2</accession>
<dbReference type="AlphaFoldDB" id="A0A6A5ZBH2"/>
<protein>
    <submittedName>
        <fullName evidence="3">Fungal-specific transcription factor domain-containing protein</fullName>
    </submittedName>
</protein>
<comment type="subcellular location">
    <subcellularLocation>
        <location evidence="1">Nucleus</location>
    </subcellularLocation>
</comment>
<sequence length="315" mass="35846">MAPAASRTNSLAFAEEFCVVPLSLDCRTNPFRVHTNRIAKFSFLLHAILAVSSQHLAKKNHNSSLNIEMHRHSSTALKLFSKALIYSDIVSLLETILVIVNLETSQTASSTWSIHLNGAQGLLERDSAVESHVGNSRMVAQIAIVVWWDVTIAFISRREPSFPMSYLDMLATQDTGESWSFIVLNGCPIEFVIAMTRLAKLAAIYTKTTRMDWTIFNTFPVEVIIDEVKDYVNQEKVDIDHPGNLDEDPNARRNRFHCIEAWRHAILLYAYRVFAPNQEEAKLRLISHLARVVLDSVRCIPREDTLRSSYCYPYF</sequence>
<gene>
    <name evidence="3" type="ORF">BDV96DRAFT_599308</name>
</gene>
<evidence type="ECO:0000256" key="1">
    <source>
        <dbReference type="ARBA" id="ARBA00004123"/>
    </source>
</evidence>
<dbReference type="Proteomes" id="UP000799770">
    <property type="component" value="Unassembled WGS sequence"/>
</dbReference>
<dbReference type="PANTHER" id="PTHR37534">
    <property type="entry name" value="TRANSCRIPTIONAL ACTIVATOR PROTEIN UGA3"/>
    <property type="match status" value="1"/>
</dbReference>
<keyword evidence="2" id="KW-0539">Nucleus</keyword>
<keyword evidence="4" id="KW-1185">Reference proteome</keyword>